<sequence length="351" mass="38187">MKKLVLLGVFAVFFMFASTAAASEIKVLTQPAVKGDSVSSLGTVLIKITGGALKNGDIGLFRLPEDFRFCNEDESTMTQGDWVEQLSNEAIMVGNAKNYVKIPRKYGGKENALYGQGNLSVTQLDENEIMLKVNTTPDISQDSYILLYLGAIYIDEDAGEIIMSMRAPSGSGFPFPSTDKLGRTGGAKVKVNADTEQDDAQKDQADVDKTAPAEKPVAEEVETTGIDKKIIKFAIGSMQATLNGSTVSLDAAPYINSSGFTMVPLRFIAEALNVRVEWLPNLSQVNIYGDSNILINVETGAVYIDNSIHQLPSPPEVIAPGRVFVPLRFVSETQHAEIDYEKNHKVITIKR</sequence>
<name>A0A9D2WSC8_9FIRM</name>
<keyword evidence="2" id="KW-0732">Signal</keyword>
<proteinExistence type="predicted"/>
<protein>
    <recommendedName>
        <fullName evidence="3">Copper amine oxidase-like N-terminal domain-containing protein</fullName>
    </recommendedName>
</protein>
<evidence type="ECO:0000256" key="2">
    <source>
        <dbReference type="SAM" id="SignalP"/>
    </source>
</evidence>
<evidence type="ECO:0000313" key="5">
    <source>
        <dbReference type="Proteomes" id="UP000798488"/>
    </source>
</evidence>
<accession>A0A9D2WSC8</accession>
<dbReference type="Pfam" id="PF07833">
    <property type="entry name" value="Cu_amine_oxidN1"/>
    <property type="match status" value="1"/>
</dbReference>
<feature type="signal peptide" evidence="2">
    <location>
        <begin position="1"/>
        <end position="22"/>
    </location>
</feature>
<dbReference type="InterPro" id="IPR012854">
    <property type="entry name" value="Cu_amine_oxidase-like_N"/>
</dbReference>
<comment type="caution">
    <text evidence="4">The sequence shown here is derived from an EMBL/GenBank/DDBJ whole genome shotgun (WGS) entry which is preliminary data.</text>
</comment>
<dbReference type="Proteomes" id="UP000798488">
    <property type="component" value="Unassembled WGS sequence"/>
</dbReference>
<evidence type="ECO:0000259" key="3">
    <source>
        <dbReference type="Pfam" id="PF07833"/>
    </source>
</evidence>
<dbReference type="EMBL" id="LSRS01000002">
    <property type="protein sequence ID" value="KAF1086240.1"/>
    <property type="molecule type" value="Genomic_DNA"/>
</dbReference>
<feature type="region of interest" description="Disordered" evidence="1">
    <location>
        <begin position="191"/>
        <end position="219"/>
    </location>
</feature>
<dbReference type="InterPro" id="IPR036582">
    <property type="entry name" value="Mao_N_sf"/>
</dbReference>
<evidence type="ECO:0000313" key="4">
    <source>
        <dbReference type="EMBL" id="KAF1086240.1"/>
    </source>
</evidence>
<dbReference type="SUPFAM" id="SSF55383">
    <property type="entry name" value="Copper amine oxidase, domain N"/>
    <property type="match status" value="2"/>
</dbReference>
<evidence type="ECO:0000256" key="1">
    <source>
        <dbReference type="SAM" id="MobiDB-lite"/>
    </source>
</evidence>
<dbReference type="Gene3D" id="3.30.457.10">
    <property type="entry name" value="Copper amine oxidase-like, N-terminal domain"/>
    <property type="match status" value="1"/>
</dbReference>
<feature type="domain" description="Copper amine oxidase-like N-terminal" evidence="3">
    <location>
        <begin position="242"/>
        <end position="349"/>
    </location>
</feature>
<dbReference type="RefSeq" id="WP_161821352.1">
    <property type="nucleotide sequence ID" value="NZ_LSRS01000002.1"/>
</dbReference>
<organism evidence="4 5">
    <name type="scientific">Sporotomaculum syntrophicum</name>
    <dbReference type="NCBI Taxonomy" id="182264"/>
    <lineage>
        <taxon>Bacteria</taxon>
        <taxon>Bacillati</taxon>
        <taxon>Bacillota</taxon>
        <taxon>Clostridia</taxon>
        <taxon>Eubacteriales</taxon>
        <taxon>Desulfallaceae</taxon>
        <taxon>Sporotomaculum</taxon>
    </lineage>
</organism>
<feature type="compositionally biased region" description="Basic and acidic residues" evidence="1">
    <location>
        <begin position="199"/>
        <end position="218"/>
    </location>
</feature>
<gene>
    <name evidence="4" type="ORF">SPSYN_00984</name>
</gene>
<dbReference type="OrthoDB" id="9816096at2"/>
<keyword evidence="5" id="KW-1185">Reference proteome</keyword>
<feature type="chain" id="PRO_5039197969" description="Copper amine oxidase-like N-terminal domain-containing protein" evidence="2">
    <location>
        <begin position="23"/>
        <end position="351"/>
    </location>
</feature>
<reference evidence="4" key="1">
    <citation type="submission" date="2016-02" db="EMBL/GenBank/DDBJ databases">
        <title>Draft Genome Sequence of Sporotomaculum syntrophicum Strain FB, a Syntrophic Benzoate Degrader.</title>
        <authorList>
            <person name="Nobu M.K."/>
            <person name="Narihiro T."/>
            <person name="Qiu Y.-L."/>
            <person name="Ohashi A."/>
            <person name="Liu W.-T."/>
            <person name="Yuji S."/>
        </authorList>
    </citation>
    <scope>NUCLEOTIDE SEQUENCE</scope>
    <source>
        <strain evidence="4">FB</strain>
    </source>
</reference>
<dbReference type="AlphaFoldDB" id="A0A9D2WSC8"/>